<evidence type="ECO:0000256" key="3">
    <source>
        <dbReference type="SAM" id="SignalP"/>
    </source>
</evidence>
<dbReference type="InterPro" id="IPR013830">
    <property type="entry name" value="SGNH_hydro"/>
</dbReference>
<evidence type="ECO:0000256" key="1">
    <source>
        <dbReference type="ARBA" id="ARBA00008668"/>
    </source>
</evidence>
<sequence>MTQRSFRRLLVLLAAAPLLLSAQDERPVVDDSQVKKEVPASALPTLWIAGDSTVKNQGTMRGWGQDIPGLVDTTKIQVVNRAIGGRSARTFFNEGRWDDMLKTMKPGDIVLIQFGHNDVGPLDERGKFRGSVKGIDDETEQVKKPDGTTETVHSFGWYLKHYAHTAKAKGATVVLCSPVPHKKFDREGKFVPDWDQWRGWVKDCAAAEGALYLDLADLVGTRYAAMKPAEVEALFADKGTHTNAEGSKLNAQAVIDGLKALPDNPLAKFLPQTAGTPP</sequence>
<dbReference type="SUPFAM" id="SSF52266">
    <property type="entry name" value="SGNH hydrolase"/>
    <property type="match status" value="1"/>
</dbReference>
<protein>
    <submittedName>
        <fullName evidence="5">Rhamnogalacturonan acetylesterase</fullName>
    </submittedName>
</protein>
<feature type="signal peptide" evidence="3">
    <location>
        <begin position="1"/>
        <end position="22"/>
    </location>
</feature>
<comment type="caution">
    <text evidence="5">The sequence shown here is derived from an EMBL/GenBank/DDBJ whole genome shotgun (WGS) entry which is preliminary data.</text>
</comment>
<evidence type="ECO:0000313" key="5">
    <source>
        <dbReference type="EMBL" id="MEK7952475.1"/>
    </source>
</evidence>
<keyword evidence="2" id="KW-0378">Hydrolase</keyword>
<dbReference type="InterPro" id="IPR037459">
    <property type="entry name" value="RhgT-like"/>
</dbReference>
<dbReference type="PANTHER" id="PTHR43695:SF1">
    <property type="entry name" value="RHAMNOGALACTURONAN ACETYLESTERASE"/>
    <property type="match status" value="1"/>
</dbReference>
<gene>
    <name evidence="5" type="ORF">WKV53_18325</name>
</gene>
<accession>A0ABU9AYL6</accession>
<reference evidence="5 6" key="1">
    <citation type="submission" date="2024-04" db="EMBL/GenBank/DDBJ databases">
        <title>Luteolibacter sp. isolated from soil.</title>
        <authorList>
            <person name="An J."/>
        </authorList>
    </citation>
    <scope>NUCLEOTIDE SEQUENCE [LARGE SCALE GENOMIC DNA]</scope>
    <source>
        <strain evidence="5 6">Y139</strain>
    </source>
</reference>
<evidence type="ECO:0000259" key="4">
    <source>
        <dbReference type="Pfam" id="PF13472"/>
    </source>
</evidence>
<feature type="chain" id="PRO_5045058776" evidence="3">
    <location>
        <begin position="23"/>
        <end position="278"/>
    </location>
</feature>
<evidence type="ECO:0000313" key="6">
    <source>
        <dbReference type="Proteomes" id="UP001371305"/>
    </source>
</evidence>
<keyword evidence="6" id="KW-1185">Reference proteome</keyword>
<dbReference type="PANTHER" id="PTHR43695">
    <property type="entry name" value="PUTATIVE (AFU_ORTHOLOGUE AFUA_2G17250)-RELATED"/>
    <property type="match status" value="1"/>
</dbReference>
<proteinExistence type="inferred from homology"/>
<dbReference type="InterPro" id="IPR036514">
    <property type="entry name" value="SGNH_hydro_sf"/>
</dbReference>
<dbReference type="CDD" id="cd01821">
    <property type="entry name" value="Rhamnogalacturan_acetylesterase_like"/>
    <property type="match status" value="1"/>
</dbReference>
<dbReference type="Gene3D" id="3.40.50.1110">
    <property type="entry name" value="SGNH hydrolase"/>
    <property type="match status" value="1"/>
</dbReference>
<keyword evidence="3" id="KW-0732">Signal</keyword>
<dbReference type="Proteomes" id="UP001371305">
    <property type="component" value="Unassembled WGS sequence"/>
</dbReference>
<feature type="domain" description="SGNH hydrolase-type esterase" evidence="4">
    <location>
        <begin position="50"/>
        <end position="248"/>
    </location>
</feature>
<organism evidence="5 6">
    <name type="scientific">Luteolibacter soli</name>
    <dbReference type="NCBI Taxonomy" id="3135280"/>
    <lineage>
        <taxon>Bacteria</taxon>
        <taxon>Pseudomonadati</taxon>
        <taxon>Verrucomicrobiota</taxon>
        <taxon>Verrucomicrobiia</taxon>
        <taxon>Verrucomicrobiales</taxon>
        <taxon>Verrucomicrobiaceae</taxon>
        <taxon>Luteolibacter</taxon>
    </lineage>
</organism>
<name>A0ABU9AYL6_9BACT</name>
<dbReference type="RefSeq" id="WP_341406232.1">
    <property type="nucleotide sequence ID" value="NZ_JBBUKT010000007.1"/>
</dbReference>
<dbReference type="EMBL" id="JBBUKT010000007">
    <property type="protein sequence ID" value="MEK7952475.1"/>
    <property type="molecule type" value="Genomic_DNA"/>
</dbReference>
<comment type="similarity">
    <text evidence="1">Belongs to the 'GDSL' lipolytic enzyme family.</text>
</comment>
<dbReference type="Pfam" id="PF13472">
    <property type="entry name" value="Lipase_GDSL_2"/>
    <property type="match status" value="1"/>
</dbReference>
<evidence type="ECO:0000256" key="2">
    <source>
        <dbReference type="ARBA" id="ARBA00022801"/>
    </source>
</evidence>